<evidence type="ECO:0000256" key="3">
    <source>
        <dbReference type="ARBA" id="ARBA00022443"/>
    </source>
</evidence>
<gene>
    <name evidence="13" type="ORF">ILUMI_25641</name>
</gene>
<name>A0A8K0FZQ7_IGNLU</name>
<feature type="compositionally biased region" description="Basic and acidic residues" evidence="10">
    <location>
        <begin position="360"/>
        <end position="369"/>
    </location>
</feature>
<dbReference type="GO" id="GO:0098974">
    <property type="term" value="P:postsynaptic actin cytoskeleton organization"/>
    <property type="evidence" value="ECO:0007669"/>
    <property type="project" value="TreeGrafter"/>
</dbReference>
<dbReference type="OrthoDB" id="5971719at2759"/>
<dbReference type="Gene3D" id="3.40.20.10">
    <property type="entry name" value="Severin"/>
    <property type="match status" value="1"/>
</dbReference>
<evidence type="ECO:0000256" key="9">
    <source>
        <dbReference type="SAM" id="Coils"/>
    </source>
</evidence>
<dbReference type="InterPro" id="IPR001452">
    <property type="entry name" value="SH3_domain"/>
</dbReference>
<dbReference type="Pfam" id="PF14604">
    <property type="entry name" value="SH3_9"/>
    <property type="match status" value="1"/>
</dbReference>
<dbReference type="GO" id="GO:0051015">
    <property type="term" value="F:actin filament binding"/>
    <property type="evidence" value="ECO:0007669"/>
    <property type="project" value="TreeGrafter"/>
</dbReference>
<dbReference type="GO" id="GO:0048812">
    <property type="term" value="P:neuron projection morphogenesis"/>
    <property type="evidence" value="ECO:0007669"/>
    <property type="project" value="TreeGrafter"/>
</dbReference>
<feature type="domain" description="SH3" evidence="11">
    <location>
        <begin position="423"/>
        <end position="482"/>
    </location>
</feature>
<feature type="region of interest" description="Disordered" evidence="10">
    <location>
        <begin position="342"/>
        <end position="380"/>
    </location>
</feature>
<evidence type="ECO:0000256" key="2">
    <source>
        <dbReference type="ARBA" id="ARBA00011039"/>
    </source>
</evidence>
<keyword evidence="3 8" id="KW-0728">SH3 domain</keyword>
<dbReference type="FunFam" id="3.40.20.10:FF:000011">
    <property type="entry name" value="Drebrin-like protein B"/>
    <property type="match status" value="1"/>
</dbReference>
<dbReference type="SUPFAM" id="SSF55753">
    <property type="entry name" value="Actin depolymerizing proteins"/>
    <property type="match status" value="1"/>
</dbReference>
<accession>A0A8K0FZQ7</accession>
<comment type="subcellular location">
    <subcellularLocation>
        <location evidence="1">Cytoplasm</location>
        <location evidence="1">Cytoskeleton</location>
    </subcellularLocation>
</comment>
<feature type="coiled-coil region" evidence="9">
    <location>
        <begin position="178"/>
        <end position="217"/>
    </location>
</feature>
<dbReference type="InterPro" id="IPR029006">
    <property type="entry name" value="ADF-H/Gelsolin-like_dom_sf"/>
</dbReference>
<dbReference type="CDD" id="cd11960">
    <property type="entry name" value="SH3_Abp1_eu"/>
    <property type="match status" value="1"/>
</dbReference>
<dbReference type="SMART" id="SM00102">
    <property type="entry name" value="ADF"/>
    <property type="match status" value="1"/>
</dbReference>
<dbReference type="GO" id="GO:0014069">
    <property type="term" value="C:postsynaptic density"/>
    <property type="evidence" value="ECO:0007669"/>
    <property type="project" value="TreeGrafter"/>
</dbReference>
<keyword evidence="6" id="KW-0009">Actin-binding</keyword>
<evidence type="ECO:0000256" key="4">
    <source>
        <dbReference type="ARBA" id="ARBA00022490"/>
    </source>
</evidence>
<dbReference type="PANTHER" id="PTHR10829">
    <property type="entry name" value="CORTACTIN AND DREBRIN"/>
    <property type="match status" value="1"/>
</dbReference>
<dbReference type="GO" id="GO:0030864">
    <property type="term" value="C:cortical actin cytoskeleton"/>
    <property type="evidence" value="ECO:0007669"/>
    <property type="project" value="TreeGrafter"/>
</dbReference>
<dbReference type="GO" id="GO:0030427">
    <property type="term" value="C:site of polarized growth"/>
    <property type="evidence" value="ECO:0007669"/>
    <property type="project" value="TreeGrafter"/>
</dbReference>
<evidence type="ECO:0000256" key="8">
    <source>
        <dbReference type="PROSITE-ProRule" id="PRU00192"/>
    </source>
</evidence>
<organism evidence="13 14">
    <name type="scientific">Ignelater luminosus</name>
    <name type="common">Cucubano</name>
    <name type="synonym">Pyrophorus luminosus</name>
    <dbReference type="NCBI Taxonomy" id="2038154"/>
    <lineage>
        <taxon>Eukaryota</taxon>
        <taxon>Metazoa</taxon>
        <taxon>Ecdysozoa</taxon>
        <taxon>Arthropoda</taxon>
        <taxon>Hexapoda</taxon>
        <taxon>Insecta</taxon>
        <taxon>Pterygota</taxon>
        <taxon>Neoptera</taxon>
        <taxon>Endopterygota</taxon>
        <taxon>Coleoptera</taxon>
        <taxon>Polyphaga</taxon>
        <taxon>Elateriformia</taxon>
        <taxon>Elateroidea</taxon>
        <taxon>Elateridae</taxon>
        <taxon>Agrypninae</taxon>
        <taxon>Pyrophorini</taxon>
        <taxon>Ignelater</taxon>
    </lineage>
</organism>
<dbReference type="SUPFAM" id="SSF50044">
    <property type="entry name" value="SH3-domain"/>
    <property type="match status" value="1"/>
</dbReference>
<dbReference type="SMART" id="SM00326">
    <property type="entry name" value="SH3"/>
    <property type="match status" value="1"/>
</dbReference>
<dbReference type="GO" id="GO:0030833">
    <property type="term" value="P:regulation of actin filament polymerization"/>
    <property type="evidence" value="ECO:0007669"/>
    <property type="project" value="TreeGrafter"/>
</dbReference>
<dbReference type="FunFam" id="2.30.30.40:FF:000046">
    <property type="entry name" value="Drebrin-like protein isoform B"/>
    <property type="match status" value="1"/>
</dbReference>
<dbReference type="GO" id="GO:0005884">
    <property type="term" value="C:actin filament"/>
    <property type="evidence" value="ECO:0007669"/>
    <property type="project" value="TreeGrafter"/>
</dbReference>
<keyword evidence="7" id="KW-0206">Cytoskeleton</keyword>
<keyword evidence="5 9" id="KW-0175">Coiled coil</keyword>
<dbReference type="PANTHER" id="PTHR10829:SF25">
    <property type="entry name" value="DREBRIN-LIKE PROTEIN"/>
    <property type="match status" value="1"/>
</dbReference>
<keyword evidence="4" id="KW-0963">Cytoplasm</keyword>
<evidence type="ECO:0000313" key="13">
    <source>
        <dbReference type="EMBL" id="KAF2880528.1"/>
    </source>
</evidence>
<dbReference type="GO" id="GO:0045211">
    <property type="term" value="C:postsynaptic membrane"/>
    <property type="evidence" value="ECO:0007669"/>
    <property type="project" value="TreeGrafter"/>
</dbReference>
<dbReference type="InterPro" id="IPR035717">
    <property type="entry name" value="Drebrin-like_SH3"/>
</dbReference>
<dbReference type="PRINTS" id="PR00452">
    <property type="entry name" value="SH3DOMAIN"/>
</dbReference>
<dbReference type="GO" id="GO:0030027">
    <property type="term" value="C:lamellipodium"/>
    <property type="evidence" value="ECO:0007669"/>
    <property type="project" value="TreeGrafter"/>
</dbReference>
<dbReference type="PROSITE" id="PS51263">
    <property type="entry name" value="ADF_H"/>
    <property type="match status" value="1"/>
</dbReference>
<evidence type="ECO:0000259" key="11">
    <source>
        <dbReference type="PROSITE" id="PS50002"/>
    </source>
</evidence>
<comment type="caution">
    <text evidence="13">The sequence shown here is derived from an EMBL/GenBank/DDBJ whole genome shotgun (WGS) entry which is preliminary data.</text>
</comment>
<evidence type="ECO:0000256" key="6">
    <source>
        <dbReference type="ARBA" id="ARBA00023203"/>
    </source>
</evidence>
<reference evidence="13" key="1">
    <citation type="submission" date="2019-08" db="EMBL/GenBank/DDBJ databases">
        <title>The genome of the North American firefly Photinus pyralis.</title>
        <authorList>
            <consortium name="Photinus pyralis genome working group"/>
            <person name="Fallon T.R."/>
            <person name="Sander Lower S.E."/>
            <person name="Weng J.-K."/>
        </authorList>
    </citation>
    <scope>NUCLEOTIDE SEQUENCE</scope>
    <source>
        <strain evidence="13">TRF0915ILg1</strain>
        <tissue evidence="13">Whole body</tissue>
    </source>
</reference>
<dbReference type="PROSITE" id="PS50002">
    <property type="entry name" value="SH3"/>
    <property type="match status" value="1"/>
</dbReference>
<evidence type="ECO:0000256" key="1">
    <source>
        <dbReference type="ARBA" id="ARBA00004245"/>
    </source>
</evidence>
<protein>
    <recommendedName>
        <fullName evidence="15">Drebrin-like protein</fullName>
    </recommendedName>
</protein>
<evidence type="ECO:0000313" key="14">
    <source>
        <dbReference type="Proteomes" id="UP000801492"/>
    </source>
</evidence>
<sequence length="482" mass="55445">MSINLNKYRDSLAKVWKDVLDEKTDTNWALFGYEGQTNDLKVVSKGSEGIEELTEDLNSGKIMYAFVKINDPKTSLPKFVLINWQGEGANTIRKGICANHLRDVERFFTGAHLTINARNEEEVEADLIIDKVSKSGSAYNFKGHRSDTTGPTGPVGSNYQRVNPIKEINAKERDQFWLKEEQEEKKRLEEERKRKEAERLQREEEVKQRELMEAAQREAKTSMRDHQIAQIKEAEKMAFESQKKQDVEPYLEEDVVKVNQSDVLRQQRNQEAQELIAQRTIDARSIFEKNTSAGQIKRTPEKPVRNSLLKAQAQAQQNEVKQDSVVVQQIVEQQQVVQSKLIEEQQSDDESDQFSTIKRSPRDAEKKAEFNNQINEPQEDFKNTINNQETASYNNYNSTSQHMQHITEQQFVDEVIYQDLSEGPGLQARALYDYQAADDTEITFDPGDIITNIDQVDEGWWQGLGPDGTYGLFPANYVELIQ</sequence>
<dbReference type="CDD" id="cd11281">
    <property type="entry name" value="ADF_drebrin_like"/>
    <property type="match status" value="1"/>
</dbReference>
<evidence type="ECO:0000256" key="7">
    <source>
        <dbReference type="ARBA" id="ARBA00023212"/>
    </source>
</evidence>
<feature type="domain" description="ADF-H" evidence="12">
    <location>
        <begin position="2"/>
        <end position="133"/>
    </location>
</feature>
<evidence type="ECO:0008006" key="15">
    <source>
        <dbReference type="Google" id="ProtNLM"/>
    </source>
</evidence>
<dbReference type="Proteomes" id="UP000801492">
    <property type="component" value="Unassembled WGS sequence"/>
</dbReference>
<comment type="similarity">
    <text evidence="2">Belongs to the ABP1 family.</text>
</comment>
<dbReference type="AlphaFoldDB" id="A0A8K0FZQ7"/>
<dbReference type="InterPro" id="IPR036028">
    <property type="entry name" value="SH3-like_dom_sf"/>
</dbReference>
<proteinExistence type="inferred from homology"/>
<dbReference type="GO" id="GO:0030425">
    <property type="term" value="C:dendrite"/>
    <property type="evidence" value="ECO:0007669"/>
    <property type="project" value="TreeGrafter"/>
</dbReference>
<evidence type="ECO:0000259" key="12">
    <source>
        <dbReference type="PROSITE" id="PS51263"/>
    </source>
</evidence>
<keyword evidence="14" id="KW-1185">Reference proteome</keyword>
<dbReference type="EMBL" id="VTPC01090959">
    <property type="protein sequence ID" value="KAF2880528.1"/>
    <property type="molecule type" value="Genomic_DNA"/>
</dbReference>
<dbReference type="Pfam" id="PF00241">
    <property type="entry name" value="Cofilin_ADF"/>
    <property type="match status" value="1"/>
</dbReference>
<dbReference type="Gene3D" id="2.30.30.40">
    <property type="entry name" value="SH3 Domains"/>
    <property type="match status" value="1"/>
</dbReference>
<evidence type="ECO:0000256" key="10">
    <source>
        <dbReference type="SAM" id="MobiDB-lite"/>
    </source>
</evidence>
<dbReference type="InterPro" id="IPR002108">
    <property type="entry name" value="ADF-H"/>
</dbReference>
<dbReference type="GO" id="GO:0045773">
    <property type="term" value="P:positive regulation of axon extension"/>
    <property type="evidence" value="ECO:0007669"/>
    <property type="project" value="TreeGrafter"/>
</dbReference>
<evidence type="ECO:0000256" key="5">
    <source>
        <dbReference type="ARBA" id="ARBA00023054"/>
    </source>
</evidence>